<dbReference type="InterPro" id="IPR018062">
    <property type="entry name" value="HTH_AraC-typ_CS"/>
</dbReference>
<dbReference type="Gene3D" id="1.10.10.60">
    <property type="entry name" value="Homeodomain-like"/>
    <property type="match status" value="2"/>
</dbReference>
<dbReference type="InterPro" id="IPR018060">
    <property type="entry name" value="HTH_AraC"/>
</dbReference>
<evidence type="ECO:0000313" key="6">
    <source>
        <dbReference type="EMBL" id="MBB4772297.1"/>
    </source>
</evidence>
<proteinExistence type="predicted"/>
<accession>A0A7W7MVZ4</accession>
<organism evidence="6 7">
    <name type="scientific">Actinomadura livida</name>
    <dbReference type="NCBI Taxonomy" id="79909"/>
    <lineage>
        <taxon>Bacteria</taxon>
        <taxon>Bacillati</taxon>
        <taxon>Actinomycetota</taxon>
        <taxon>Actinomycetes</taxon>
        <taxon>Streptosporangiales</taxon>
        <taxon>Thermomonosporaceae</taxon>
        <taxon>Actinomadura</taxon>
    </lineage>
</organism>
<name>A0A7W7MVZ4_9ACTN</name>
<dbReference type="PROSITE" id="PS00041">
    <property type="entry name" value="HTH_ARAC_FAMILY_1"/>
    <property type="match status" value="1"/>
</dbReference>
<dbReference type="PANTHER" id="PTHR46796">
    <property type="entry name" value="HTH-TYPE TRANSCRIPTIONAL ACTIVATOR RHAS-RELATED"/>
    <property type="match status" value="1"/>
</dbReference>
<dbReference type="Proteomes" id="UP001501427">
    <property type="component" value="Unassembled WGS sequence"/>
</dbReference>
<dbReference type="PROSITE" id="PS01124">
    <property type="entry name" value="HTH_ARAC_FAMILY_2"/>
    <property type="match status" value="1"/>
</dbReference>
<evidence type="ECO:0000313" key="8">
    <source>
        <dbReference type="Proteomes" id="UP001501427"/>
    </source>
</evidence>
<protein>
    <submittedName>
        <fullName evidence="5">AraC family transcriptional regulator</fullName>
    </submittedName>
    <submittedName>
        <fullName evidence="6">AraC-like DNA-binding protein</fullName>
    </submittedName>
</protein>
<gene>
    <name evidence="6" type="ORF">F4557_000715</name>
    <name evidence="5" type="ORF">GCM10009546_58900</name>
</gene>
<dbReference type="Pfam" id="PF12852">
    <property type="entry name" value="Cupin_6"/>
    <property type="match status" value="1"/>
</dbReference>
<sequence>MDPLSDLLEGVRARTAAFCQAILNPPWALRIADGAALALATTLRGHAWIVPDHGEPTLMHTGDVAIIKGPHPYNVSDDPATVPDVIVHHDNRLTSVDGTDITEAVRLGPRTSGFTRDGSAIVASGTYQIGSDVTDRLLNALPDIVLVPAAEAQNPVMTLLAQEVGRDGPAQDIVLARLLDIALVTTLSAWFARPDAQAPGWYRAQSDPQAGPALRLMHDDPAHPWSVAELAAKVGCSRAALARRFTALVGEPPIAYLTHWRMALAADLLRTSDLTIETIAHRVGYANAFALSVAFKRTRGLSPKQYRTGDRLDALSIVGE</sequence>
<dbReference type="PANTHER" id="PTHR46796:SF13">
    <property type="entry name" value="HTH-TYPE TRANSCRIPTIONAL ACTIVATOR RHAS"/>
    <property type="match status" value="1"/>
</dbReference>
<dbReference type="Pfam" id="PF12833">
    <property type="entry name" value="HTH_18"/>
    <property type="match status" value="1"/>
</dbReference>
<dbReference type="EMBL" id="BAAAHD010000067">
    <property type="protein sequence ID" value="GAA0588738.1"/>
    <property type="molecule type" value="Genomic_DNA"/>
</dbReference>
<dbReference type="SUPFAM" id="SSF46689">
    <property type="entry name" value="Homeodomain-like"/>
    <property type="match status" value="2"/>
</dbReference>
<dbReference type="InterPro" id="IPR032783">
    <property type="entry name" value="AraC_lig"/>
</dbReference>
<keyword evidence="3" id="KW-0804">Transcription</keyword>
<feature type="domain" description="HTH araC/xylS-type" evidence="4">
    <location>
        <begin position="211"/>
        <end position="309"/>
    </location>
</feature>
<keyword evidence="1" id="KW-0805">Transcription regulation</keyword>
<reference evidence="6 7" key="3">
    <citation type="submission" date="2020-08" db="EMBL/GenBank/DDBJ databases">
        <title>Sequencing the genomes of 1000 actinobacteria strains.</title>
        <authorList>
            <person name="Klenk H.-P."/>
        </authorList>
    </citation>
    <scope>NUCLEOTIDE SEQUENCE [LARGE SCALE GENOMIC DNA]</scope>
    <source>
        <strain evidence="6 7">DSM 44772</strain>
    </source>
</reference>
<dbReference type="InterPro" id="IPR009057">
    <property type="entry name" value="Homeodomain-like_sf"/>
</dbReference>
<dbReference type="AlphaFoldDB" id="A0A7W7MVZ4"/>
<dbReference type="GO" id="GO:0043565">
    <property type="term" value="F:sequence-specific DNA binding"/>
    <property type="evidence" value="ECO:0007669"/>
    <property type="project" value="InterPro"/>
</dbReference>
<evidence type="ECO:0000313" key="5">
    <source>
        <dbReference type="EMBL" id="GAA0588738.1"/>
    </source>
</evidence>
<comment type="caution">
    <text evidence="6">The sequence shown here is derived from an EMBL/GenBank/DDBJ whole genome shotgun (WGS) entry which is preliminary data.</text>
</comment>
<evidence type="ECO:0000259" key="4">
    <source>
        <dbReference type="PROSITE" id="PS01124"/>
    </source>
</evidence>
<reference evidence="8" key="2">
    <citation type="journal article" date="2019" name="Int. J. Syst. Evol. Microbiol.">
        <title>The Global Catalogue of Microorganisms (GCM) 10K type strain sequencing project: providing services to taxonomists for standard genome sequencing and annotation.</title>
        <authorList>
            <consortium name="The Broad Institute Genomics Platform"/>
            <consortium name="The Broad Institute Genome Sequencing Center for Infectious Disease"/>
            <person name="Wu L."/>
            <person name="Ma J."/>
        </authorList>
    </citation>
    <scope>NUCLEOTIDE SEQUENCE [LARGE SCALE GENOMIC DNA]</scope>
    <source>
        <strain evidence="8">JCM 10667</strain>
    </source>
</reference>
<evidence type="ECO:0000256" key="3">
    <source>
        <dbReference type="ARBA" id="ARBA00023163"/>
    </source>
</evidence>
<dbReference type="Proteomes" id="UP000549343">
    <property type="component" value="Unassembled WGS sequence"/>
</dbReference>
<reference evidence="5" key="4">
    <citation type="submission" date="2023-12" db="EMBL/GenBank/DDBJ databases">
        <authorList>
            <person name="Sun Q."/>
            <person name="Inoue M."/>
        </authorList>
    </citation>
    <scope>NUCLEOTIDE SEQUENCE</scope>
    <source>
        <strain evidence="5">JCM 10667</strain>
    </source>
</reference>
<dbReference type="SMART" id="SM00342">
    <property type="entry name" value="HTH_ARAC"/>
    <property type="match status" value="1"/>
</dbReference>
<keyword evidence="8" id="KW-1185">Reference proteome</keyword>
<dbReference type="InterPro" id="IPR050204">
    <property type="entry name" value="AraC_XylS_family_regulators"/>
</dbReference>
<keyword evidence="2 6" id="KW-0238">DNA-binding</keyword>
<reference evidence="5" key="1">
    <citation type="journal article" date="2014" name="Int. J. Syst. Evol. Microbiol.">
        <title>Complete genome of a new Firmicutes species belonging to the dominant human colonic microbiota ('Ruminococcus bicirculans') reveals two chromosomes and a selective capacity to utilize plant glucans.</title>
        <authorList>
            <consortium name="NISC Comparative Sequencing Program"/>
            <person name="Wegmann U."/>
            <person name="Louis P."/>
            <person name="Goesmann A."/>
            <person name="Henrissat B."/>
            <person name="Duncan S.H."/>
            <person name="Flint H.J."/>
        </authorList>
    </citation>
    <scope>NUCLEOTIDE SEQUENCE</scope>
    <source>
        <strain evidence="5">JCM 10667</strain>
    </source>
</reference>
<evidence type="ECO:0000256" key="1">
    <source>
        <dbReference type="ARBA" id="ARBA00023015"/>
    </source>
</evidence>
<evidence type="ECO:0000256" key="2">
    <source>
        <dbReference type="ARBA" id="ARBA00023125"/>
    </source>
</evidence>
<dbReference type="EMBL" id="JACHMV010000001">
    <property type="protein sequence ID" value="MBB4772297.1"/>
    <property type="molecule type" value="Genomic_DNA"/>
</dbReference>
<dbReference type="RefSeq" id="WP_184879643.1">
    <property type="nucleotide sequence ID" value="NZ_BAAAHD010000067.1"/>
</dbReference>
<dbReference type="GO" id="GO:0003700">
    <property type="term" value="F:DNA-binding transcription factor activity"/>
    <property type="evidence" value="ECO:0007669"/>
    <property type="project" value="InterPro"/>
</dbReference>
<evidence type="ECO:0000313" key="7">
    <source>
        <dbReference type="Proteomes" id="UP000549343"/>
    </source>
</evidence>